<comment type="caution">
    <text evidence="2">The sequence shown here is derived from an EMBL/GenBank/DDBJ whole genome shotgun (WGS) entry which is preliminary data.</text>
</comment>
<name>A0A8T6ZJK4_9BURK</name>
<reference evidence="2" key="2">
    <citation type="submission" date="2020-04" db="EMBL/GenBank/DDBJ databases">
        <authorList>
            <person name="Alexandrino P."/>
            <person name="Mendonca T."/>
            <person name="Guaman L."/>
            <person name="Cherix J."/>
            <person name="Lozano-Sakalauskas G."/>
            <person name="Fujita A."/>
            <person name="Filho E.R."/>
            <person name="Long P."/>
            <person name="Padilla G."/>
            <person name="Taciro M.K."/>
            <person name="Gomez J.G."/>
            <person name="Silva L.F."/>
            <person name="Torres M."/>
        </authorList>
    </citation>
    <scope>NUCLEOTIDE SEQUENCE</scope>
    <source>
        <strain evidence="2">LMG 19450</strain>
    </source>
</reference>
<dbReference type="Gene3D" id="3.10.129.10">
    <property type="entry name" value="Hotdog Thioesterase"/>
    <property type="match status" value="1"/>
</dbReference>
<proteinExistence type="predicted"/>
<accession>A0A8T6ZJK4</accession>
<dbReference type="InterPro" id="IPR029069">
    <property type="entry name" value="HotDog_dom_sf"/>
</dbReference>
<evidence type="ECO:0000259" key="1">
    <source>
        <dbReference type="Pfam" id="PF13452"/>
    </source>
</evidence>
<reference evidence="2" key="1">
    <citation type="journal article" date="2015" name="Genome Announc.">
        <title>Draft Genome Sequence of the Polyhydroxyalkanoate-Producing Bacterium Burkholderia sacchari LMG 19450 Isolated from Brazilian Sugarcane Plantation Soil.</title>
        <authorList>
            <person name="Alexandrino P.M."/>
            <person name="Mendonca T.T."/>
            <person name="Guaman Bautista L.P."/>
            <person name="Cherix J."/>
            <person name="Lozano-Sakalauskas G.C."/>
            <person name="Fujita A."/>
            <person name="Ramos Filho E."/>
            <person name="Long P."/>
            <person name="Padilla G."/>
            <person name="Taciro M.K."/>
            <person name="Gomez J.G."/>
            <person name="Silva L.F."/>
        </authorList>
    </citation>
    <scope>NUCLEOTIDE SEQUENCE</scope>
    <source>
        <strain evidence="2">LMG 19450</strain>
    </source>
</reference>
<dbReference type="OrthoDB" id="9774179at2"/>
<dbReference type="Pfam" id="PF13452">
    <property type="entry name" value="FAS1_DH_region"/>
    <property type="match status" value="1"/>
</dbReference>
<feature type="domain" description="FAS1-like dehydratase" evidence="1">
    <location>
        <begin position="13"/>
        <end position="153"/>
    </location>
</feature>
<evidence type="ECO:0000313" key="2">
    <source>
        <dbReference type="EMBL" id="NLP64888.1"/>
    </source>
</evidence>
<sequence length="180" mass="19706">MDINDGWESQARAMVGQEFGPVYGPDRVNRAMVRHWCEALGFPCDLAVSTSSGSESGESLPVPSSMMQVWTMMGNRGEAALPGGATDDAWKVLRLFADGGYSSIVGTSSDQHYARTIREGERIAYMSHVSAISSLKKTGLGSGYFITVRYTFLSEGRDLVGTMDFCMLAHRKEQFEQVAQ</sequence>
<keyword evidence="3" id="KW-1185">Reference proteome</keyword>
<evidence type="ECO:0000313" key="3">
    <source>
        <dbReference type="Proteomes" id="UP000030460"/>
    </source>
</evidence>
<dbReference type="RefSeq" id="WP_084225787.1">
    <property type="nucleotide sequence ID" value="NZ_CADFGF010000014.1"/>
</dbReference>
<dbReference type="InterPro" id="IPR039569">
    <property type="entry name" value="FAS1-like_DH_region"/>
</dbReference>
<gene>
    <name evidence="2" type="ORF">NH14_027845</name>
</gene>
<organism evidence="2 3">
    <name type="scientific">Paraburkholderia sacchari</name>
    <dbReference type="NCBI Taxonomy" id="159450"/>
    <lineage>
        <taxon>Bacteria</taxon>
        <taxon>Pseudomonadati</taxon>
        <taxon>Pseudomonadota</taxon>
        <taxon>Betaproteobacteria</taxon>
        <taxon>Burkholderiales</taxon>
        <taxon>Burkholderiaceae</taxon>
        <taxon>Paraburkholderia</taxon>
    </lineage>
</organism>
<dbReference type="EMBL" id="JTDB02000010">
    <property type="protein sequence ID" value="NLP64888.1"/>
    <property type="molecule type" value="Genomic_DNA"/>
</dbReference>
<dbReference type="Proteomes" id="UP000030460">
    <property type="component" value="Unassembled WGS sequence"/>
</dbReference>
<dbReference type="AlphaFoldDB" id="A0A8T6ZJK4"/>
<protein>
    <submittedName>
        <fullName evidence="2">MaoC family dehydratase</fullName>
    </submittedName>
</protein>
<dbReference type="SUPFAM" id="SSF54637">
    <property type="entry name" value="Thioesterase/thiol ester dehydrase-isomerase"/>
    <property type="match status" value="1"/>
</dbReference>